<dbReference type="EMBL" id="JAKKSL010000001">
    <property type="protein sequence ID" value="MCI2282779.1"/>
    <property type="molecule type" value="Genomic_DNA"/>
</dbReference>
<keyword evidence="4" id="KW-1185">Reference proteome</keyword>
<organism evidence="3 4">
    <name type="scientific">Colwellia maritima</name>
    <dbReference type="NCBI Taxonomy" id="2912588"/>
    <lineage>
        <taxon>Bacteria</taxon>
        <taxon>Pseudomonadati</taxon>
        <taxon>Pseudomonadota</taxon>
        <taxon>Gammaproteobacteria</taxon>
        <taxon>Alteromonadales</taxon>
        <taxon>Colwelliaceae</taxon>
        <taxon>Colwellia</taxon>
    </lineage>
</organism>
<dbReference type="Proteomes" id="UP001139646">
    <property type="component" value="Unassembled WGS sequence"/>
</dbReference>
<comment type="caution">
    <text evidence="3">The sequence shown here is derived from an EMBL/GenBank/DDBJ whole genome shotgun (WGS) entry which is preliminary data.</text>
</comment>
<keyword evidence="2" id="KW-0812">Transmembrane</keyword>
<proteinExistence type="predicted"/>
<keyword evidence="2" id="KW-1133">Transmembrane helix</keyword>
<feature type="transmembrane region" description="Helical" evidence="2">
    <location>
        <begin position="19"/>
        <end position="39"/>
    </location>
</feature>
<sequence length="111" mass="12208">MTDETNLHWLVRPSTIRKLWIGASVILALVVLAQTVIYVKGYFGFDAWFGFGAVYGFVSCLIMVLVAKLLGLVLKRPENYYDESSQSLGSSQQPKQAVTPELNNDNSGGGH</sequence>
<keyword evidence="2" id="KW-0472">Membrane</keyword>
<protein>
    <submittedName>
        <fullName evidence="3">Uncharacterized protein</fullName>
    </submittedName>
</protein>
<feature type="transmembrane region" description="Helical" evidence="2">
    <location>
        <begin position="45"/>
        <end position="67"/>
    </location>
</feature>
<gene>
    <name evidence="3" type="ORF">L3081_04360</name>
</gene>
<evidence type="ECO:0000313" key="4">
    <source>
        <dbReference type="Proteomes" id="UP001139646"/>
    </source>
</evidence>
<reference evidence="3" key="1">
    <citation type="submission" date="2022-01" db="EMBL/GenBank/DDBJ databases">
        <title>Colwellia maritima, isolated from seawater.</title>
        <authorList>
            <person name="Kristyanto S."/>
            <person name="Jung J."/>
            <person name="Jeon C.O."/>
        </authorList>
    </citation>
    <scope>NUCLEOTIDE SEQUENCE</scope>
    <source>
        <strain evidence="3">MSW7</strain>
    </source>
</reference>
<evidence type="ECO:0000256" key="1">
    <source>
        <dbReference type="SAM" id="MobiDB-lite"/>
    </source>
</evidence>
<name>A0ABS9WXQ4_9GAMM</name>
<dbReference type="RefSeq" id="WP_242283751.1">
    <property type="nucleotide sequence ID" value="NZ_JAKKSL010000001.1"/>
</dbReference>
<accession>A0ABS9WXQ4</accession>
<evidence type="ECO:0000256" key="2">
    <source>
        <dbReference type="SAM" id="Phobius"/>
    </source>
</evidence>
<evidence type="ECO:0000313" key="3">
    <source>
        <dbReference type="EMBL" id="MCI2282779.1"/>
    </source>
</evidence>
<feature type="region of interest" description="Disordered" evidence="1">
    <location>
        <begin position="82"/>
        <end position="111"/>
    </location>
</feature>